<protein>
    <recommendedName>
        <fullName evidence="2">NTF2-like domain-containing protein</fullName>
    </recommendedName>
</protein>
<reference evidence="3 4" key="1">
    <citation type="journal article" date="2023" name="G3 (Bethesda)">
        <title>A chromosome-level genome assembly of Zasmidium syzygii isolated from banana leaves.</title>
        <authorList>
            <person name="van Westerhoven A.C."/>
            <person name="Mehrabi R."/>
            <person name="Talebi R."/>
            <person name="Steentjes M.B.F."/>
            <person name="Corcolon B."/>
            <person name="Chong P.A."/>
            <person name="Kema G.H.J."/>
            <person name="Seidl M.F."/>
        </authorList>
    </citation>
    <scope>NUCLEOTIDE SEQUENCE [LARGE SCALE GENOMIC DNA]</scope>
    <source>
        <strain evidence="3 4">P124</strain>
    </source>
</reference>
<dbReference type="Pfam" id="PF26534">
    <property type="entry name" value="NTF2_7"/>
    <property type="match status" value="1"/>
</dbReference>
<feature type="domain" description="NTF2-like" evidence="2">
    <location>
        <begin position="30"/>
        <end position="162"/>
    </location>
</feature>
<dbReference type="EMBL" id="JAXOVC010000008">
    <property type="protein sequence ID" value="KAK4498295.1"/>
    <property type="molecule type" value="Genomic_DNA"/>
</dbReference>
<keyword evidence="1" id="KW-0732">Signal</keyword>
<keyword evidence="4" id="KW-1185">Reference proteome</keyword>
<dbReference type="InterPro" id="IPR058645">
    <property type="entry name" value="NTF2-like_dom_7"/>
</dbReference>
<evidence type="ECO:0000259" key="2">
    <source>
        <dbReference type="Pfam" id="PF26534"/>
    </source>
</evidence>
<sequence length="186" mass="20359">MYSRLLVGFLAVVSSVGISSAEKHQSCSNKCITDGEVTYLVNGFRKIISESPVNRTLAAEIIVQDFVSISDSVNFVDQVPLNTTLTHSLPQLLEQESRLPAVGSVKDLYIAHNCETITWYFEFATKPLPTRGIAILFVGENRRIWKAYREANVGATLVAMGRPECRGDFGWSVGREGVEGGRSGCG</sequence>
<gene>
    <name evidence="3" type="ORF">PRZ48_010953</name>
</gene>
<feature type="signal peptide" evidence="1">
    <location>
        <begin position="1"/>
        <end position="21"/>
    </location>
</feature>
<dbReference type="Proteomes" id="UP001305779">
    <property type="component" value="Unassembled WGS sequence"/>
</dbReference>
<proteinExistence type="predicted"/>
<name>A0ABR0EAM4_ZASCE</name>
<evidence type="ECO:0000313" key="3">
    <source>
        <dbReference type="EMBL" id="KAK4498295.1"/>
    </source>
</evidence>
<evidence type="ECO:0000256" key="1">
    <source>
        <dbReference type="SAM" id="SignalP"/>
    </source>
</evidence>
<evidence type="ECO:0000313" key="4">
    <source>
        <dbReference type="Proteomes" id="UP001305779"/>
    </source>
</evidence>
<organism evidence="3 4">
    <name type="scientific">Zasmidium cellare</name>
    <name type="common">Wine cellar mold</name>
    <name type="synonym">Racodium cellare</name>
    <dbReference type="NCBI Taxonomy" id="395010"/>
    <lineage>
        <taxon>Eukaryota</taxon>
        <taxon>Fungi</taxon>
        <taxon>Dikarya</taxon>
        <taxon>Ascomycota</taxon>
        <taxon>Pezizomycotina</taxon>
        <taxon>Dothideomycetes</taxon>
        <taxon>Dothideomycetidae</taxon>
        <taxon>Mycosphaerellales</taxon>
        <taxon>Mycosphaerellaceae</taxon>
        <taxon>Zasmidium</taxon>
    </lineage>
</organism>
<accession>A0ABR0EAM4</accession>
<comment type="caution">
    <text evidence="3">The sequence shown here is derived from an EMBL/GenBank/DDBJ whole genome shotgun (WGS) entry which is preliminary data.</text>
</comment>
<feature type="chain" id="PRO_5047088658" description="NTF2-like domain-containing protein" evidence="1">
    <location>
        <begin position="22"/>
        <end position="186"/>
    </location>
</feature>